<feature type="region of interest" description="Disordered" evidence="1">
    <location>
        <begin position="89"/>
        <end position="114"/>
    </location>
</feature>
<dbReference type="AlphaFoldDB" id="A0A8H7HK86"/>
<comment type="caution">
    <text evidence="3">The sequence shown here is derived from an EMBL/GenBank/DDBJ whole genome shotgun (WGS) entry which is preliminary data.</text>
</comment>
<evidence type="ECO:0000256" key="1">
    <source>
        <dbReference type="SAM" id="MobiDB-lite"/>
    </source>
</evidence>
<organism evidence="3 4">
    <name type="scientific">Rhizoctonia solani</name>
    <dbReference type="NCBI Taxonomy" id="456999"/>
    <lineage>
        <taxon>Eukaryota</taxon>
        <taxon>Fungi</taxon>
        <taxon>Dikarya</taxon>
        <taxon>Basidiomycota</taxon>
        <taxon>Agaricomycotina</taxon>
        <taxon>Agaricomycetes</taxon>
        <taxon>Cantharellales</taxon>
        <taxon>Ceratobasidiaceae</taxon>
        <taxon>Rhizoctonia</taxon>
    </lineage>
</organism>
<evidence type="ECO:0000313" key="4">
    <source>
        <dbReference type="Proteomes" id="UP000602905"/>
    </source>
</evidence>
<feature type="chain" id="PRO_5034601758" description="Secreted protein" evidence="2">
    <location>
        <begin position="24"/>
        <end position="154"/>
    </location>
</feature>
<evidence type="ECO:0000313" key="3">
    <source>
        <dbReference type="EMBL" id="KAF8692085.1"/>
    </source>
</evidence>
<accession>A0A8H7HK86</accession>
<feature type="compositionally biased region" description="Low complexity" evidence="1">
    <location>
        <begin position="89"/>
        <end position="104"/>
    </location>
</feature>
<protein>
    <recommendedName>
        <fullName evidence="5">Secreted protein</fullName>
    </recommendedName>
</protein>
<dbReference type="Proteomes" id="UP000602905">
    <property type="component" value="Unassembled WGS sequence"/>
</dbReference>
<reference evidence="3" key="1">
    <citation type="submission" date="2020-09" db="EMBL/GenBank/DDBJ databases">
        <title>Comparative genome analyses of four rice-infecting Rhizoctonia solani isolates reveal extensive enrichment of homogalacturonan modification genes.</title>
        <authorList>
            <person name="Lee D.-Y."/>
            <person name="Jeon J."/>
            <person name="Kim K.-T."/>
            <person name="Cheong K."/>
            <person name="Song H."/>
            <person name="Choi G."/>
            <person name="Ko J."/>
            <person name="Opiyo S.O."/>
            <person name="Zuo S."/>
            <person name="Madhav S."/>
            <person name="Lee Y.-H."/>
            <person name="Wang G.-L."/>
        </authorList>
    </citation>
    <scope>NUCLEOTIDE SEQUENCE</scope>
    <source>
        <strain evidence="3">AG1-IA WGL</strain>
    </source>
</reference>
<evidence type="ECO:0008006" key="5">
    <source>
        <dbReference type="Google" id="ProtNLM"/>
    </source>
</evidence>
<dbReference type="EMBL" id="JACYCD010000533">
    <property type="protein sequence ID" value="KAF8692085.1"/>
    <property type="molecule type" value="Genomic_DNA"/>
</dbReference>
<keyword evidence="2" id="KW-0732">Signal</keyword>
<proteinExistence type="predicted"/>
<feature type="non-terminal residue" evidence="3">
    <location>
        <position position="1"/>
    </location>
</feature>
<name>A0A8H7HK86_9AGAM</name>
<sequence>MTGMAVRCVGVLLGALFCHVFRSLFHSDAHYHSERTAGEHGGADQQDRHPKPVLALLACPWTTAPDRGNCLVFHALELGTGTTTLGTAAGRQGAKGAQGQHRAGTPVDRSSAPVVGSLSPWCSPPYPLQCPAWSGTISKHTDNDVAQSFVPSHH</sequence>
<evidence type="ECO:0000256" key="2">
    <source>
        <dbReference type="SAM" id="SignalP"/>
    </source>
</evidence>
<gene>
    <name evidence="3" type="ORF">RHS03_08662</name>
</gene>
<feature type="signal peptide" evidence="2">
    <location>
        <begin position="1"/>
        <end position="23"/>
    </location>
</feature>